<dbReference type="Proteomes" id="UP000799536">
    <property type="component" value="Unassembled WGS sequence"/>
</dbReference>
<dbReference type="PANTHER" id="PTHR43311">
    <property type="entry name" value="GLUTAMATE--TRNA LIGASE"/>
    <property type="match status" value="1"/>
</dbReference>
<evidence type="ECO:0000256" key="9">
    <source>
        <dbReference type="ARBA" id="ARBA00030865"/>
    </source>
</evidence>
<evidence type="ECO:0000256" key="5">
    <source>
        <dbReference type="ARBA" id="ARBA00022741"/>
    </source>
</evidence>
<gene>
    <name evidence="14" type="ORF">GQ43DRAFT_479192</name>
</gene>
<keyword evidence="5 11" id="KW-0547">Nucleotide-binding</keyword>
<dbReference type="PRINTS" id="PR00987">
    <property type="entry name" value="TRNASYNTHGLU"/>
</dbReference>
<evidence type="ECO:0000256" key="4">
    <source>
        <dbReference type="ARBA" id="ARBA00022598"/>
    </source>
</evidence>
<dbReference type="AlphaFoldDB" id="A0A9P4JPM9"/>
<dbReference type="InterPro" id="IPR033910">
    <property type="entry name" value="GluRS_core"/>
</dbReference>
<dbReference type="InterPro" id="IPR008925">
    <property type="entry name" value="aa_tRNA-synth_I_cd-bd_sf"/>
</dbReference>
<dbReference type="GO" id="GO:0005739">
    <property type="term" value="C:mitochondrion"/>
    <property type="evidence" value="ECO:0007669"/>
    <property type="project" value="UniProtKB-SubCell"/>
</dbReference>
<dbReference type="GO" id="GO:0005524">
    <property type="term" value="F:ATP binding"/>
    <property type="evidence" value="ECO:0007669"/>
    <property type="project" value="UniProtKB-KW"/>
</dbReference>
<evidence type="ECO:0000259" key="12">
    <source>
        <dbReference type="Pfam" id="PF00749"/>
    </source>
</evidence>
<dbReference type="InterPro" id="IPR020058">
    <property type="entry name" value="Glu/Gln-tRNA-synth_Ib_cat-dom"/>
</dbReference>
<proteinExistence type="inferred from homology"/>
<comment type="subcellular location">
    <subcellularLocation>
        <location evidence="1">Mitochondrion</location>
    </subcellularLocation>
</comment>
<comment type="caution">
    <text evidence="14">The sequence shown here is derived from an EMBL/GenBank/DDBJ whole genome shotgun (WGS) entry which is preliminary data.</text>
</comment>
<evidence type="ECO:0000256" key="6">
    <source>
        <dbReference type="ARBA" id="ARBA00022840"/>
    </source>
</evidence>
<dbReference type="GO" id="GO:0004818">
    <property type="term" value="F:glutamate-tRNA ligase activity"/>
    <property type="evidence" value="ECO:0007669"/>
    <property type="project" value="UniProtKB-EC"/>
</dbReference>
<keyword evidence="7 11" id="KW-0648">Protein biosynthesis</keyword>
<reference evidence="14" key="1">
    <citation type="journal article" date="2020" name="Stud. Mycol.">
        <title>101 Dothideomycetes genomes: a test case for predicting lifestyles and emergence of pathogens.</title>
        <authorList>
            <person name="Haridas S."/>
            <person name="Albert R."/>
            <person name="Binder M."/>
            <person name="Bloem J."/>
            <person name="Labutti K."/>
            <person name="Salamov A."/>
            <person name="Andreopoulos B."/>
            <person name="Baker S."/>
            <person name="Barry K."/>
            <person name="Bills G."/>
            <person name="Bluhm B."/>
            <person name="Cannon C."/>
            <person name="Castanera R."/>
            <person name="Culley D."/>
            <person name="Daum C."/>
            <person name="Ezra D."/>
            <person name="Gonzalez J."/>
            <person name="Henrissat B."/>
            <person name="Kuo A."/>
            <person name="Liang C."/>
            <person name="Lipzen A."/>
            <person name="Lutzoni F."/>
            <person name="Magnuson J."/>
            <person name="Mondo S."/>
            <person name="Nolan M."/>
            <person name="Ohm R."/>
            <person name="Pangilinan J."/>
            <person name="Park H.-J."/>
            <person name="Ramirez L."/>
            <person name="Alfaro M."/>
            <person name="Sun H."/>
            <person name="Tritt A."/>
            <person name="Yoshinaga Y."/>
            <person name="Zwiers L.-H."/>
            <person name="Turgeon B."/>
            <person name="Goodwin S."/>
            <person name="Spatafora J."/>
            <person name="Crous P."/>
            <person name="Grigoriev I."/>
        </authorList>
    </citation>
    <scope>NUCLEOTIDE SEQUENCE</scope>
    <source>
        <strain evidence="14">ATCC 74209</strain>
    </source>
</reference>
<dbReference type="InterPro" id="IPR000924">
    <property type="entry name" value="Glu/Gln-tRNA-synth"/>
</dbReference>
<dbReference type="HAMAP" id="MF_00022">
    <property type="entry name" value="Glu_tRNA_synth_type1"/>
    <property type="match status" value="1"/>
</dbReference>
<dbReference type="Pfam" id="PF19269">
    <property type="entry name" value="Anticodon_2"/>
    <property type="match status" value="1"/>
</dbReference>
<dbReference type="GO" id="GO:0000049">
    <property type="term" value="F:tRNA binding"/>
    <property type="evidence" value="ECO:0007669"/>
    <property type="project" value="InterPro"/>
</dbReference>
<dbReference type="InterPro" id="IPR020751">
    <property type="entry name" value="aa-tRNA-synth_I_codon-bd_sub2"/>
</dbReference>
<protein>
    <recommendedName>
        <fullName evidence="10">Glutamate--tRNA ligase, mitochondrial</fullName>
        <ecNumber evidence="3">6.1.1.17</ecNumber>
    </recommendedName>
    <alternativeName>
        <fullName evidence="9">Glutamyl-tRNA synthetase</fullName>
    </alternativeName>
</protein>
<evidence type="ECO:0000256" key="11">
    <source>
        <dbReference type="RuleBase" id="RU363037"/>
    </source>
</evidence>
<dbReference type="PANTHER" id="PTHR43311:SF2">
    <property type="entry name" value="GLUTAMATE--TRNA LIGASE, MITOCHONDRIAL-RELATED"/>
    <property type="match status" value="1"/>
</dbReference>
<dbReference type="Gene3D" id="1.10.10.350">
    <property type="match status" value="1"/>
</dbReference>
<dbReference type="GO" id="GO:0006424">
    <property type="term" value="P:glutamyl-tRNA aminoacylation"/>
    <property type="evidence" value="ECO:0007669"/>
    <property type="project" value="InterPro"/>
</dbReference>
<keyword evidence="8 11" id="KW-0030">Aminoacyl-tRNA synthetase</keyword>
<dbReference type="InterPro" id="IPR045462">
    <property type="entry name" value="aa-tRNA-synth_I_cd-bd"/>
</dbReference>
<evidence type="ECO:0000259" key="13">
    <source>
        <dbReference type="Pfam" id="PF19269"/>
    </source>
</evidence>
<evidence type="ECO:0000256" key="10">
    <source>
        <dbReference type="ARBA" id="ARBA00072917"/>
    </source>
</evidence>
<evidence type="ECO:0000313" key="14">
    <source>
        <dbReference type="EMBL" id="KAF2203251.1"/>
    </source>
</evidence>
<dbReference type="Gene3D" id="3.40.50.620">
    <property type="entry name" value="HUPs"/>
    <property type="match status" value="1"/>
</dbReference>
<keyword evidence="4 11" id="KW-0436">Ligase</keyword>
<evidence type="ECO:0000256" key="1">
    <source>
        <dbReference type="ARBA" id="ARBA00004173"/>
    </source>
</evidence>
<feature type="domain" description="Aminoacyl-tRNA synthetase class I anticodon-binding" evidence="13">
    <location>
        <begin position="518"/>
        <end position="561"/>
    </location>
</feature>
<dbReference type="InterPro" id="IPR049940">
    <property type="entry name" value="GluQ/Sye"/>
</dbReference>
<organism evidence="14 15">
    <name type="scientific">Delitschia confertaspora ATCC 74209</name>
    <dbReference type="NCBI Taxonomy" id="1513339"/>
    <lineage>
        <taxon>Eukaryota</taxon>
        <taxon>Fungi</taxon>
        <taxon>Dikarya</taxon>
        <taxon>Ascomycota</taxon>
        <taxon>Pezizomycotina</taxon>
        <taxon>Dothideomycetes</taxon>
        <taxon>Pleosporomycetidae</taxon>
        <taxon>Pleosporales</taxon>
        <taxon>Delitschiaceae</taxon>
        <taxon>Delitschia</taxon>
    </lineage>
</organism>
<dbReference type="EC" id="6.1.1.17" evidence="3"/>
<dbReference type="InterPro" id="IPR014729">
    <property type="entry name" value="Rossmann-like_a/b/a_fold"/>
</dbReference>
<keyword evidence="6 11" id="KW-0067">ATP-binding</keyword>
<dbReference type="FunFam" id="3.40.50.620:FF:000045">
    <property type="entry name" value="Glutamate--tRNA ligase, mitochondrial"/>
    <property type="match status" value="1"/>
</dbReference>
<dbReference type="CDD" id="cd00808">
    <property type="entry name" value="GluRS_core"/>
    <property type="match status" value="1"/>
</dbReference>
<dbReference type="SUPFAM" id="SSF52374">
    <property type="entry name" value="Nucleotidylyl transferase"/>
    <property type="match status" value="1"/>
</dbReference>
<sequence length="569" mass="64735">MPFLPLLRRELAPYTCKSCLHRLSVAARRHNSSFTASSEFRNTFAPKKNLLPKGPARTRFAPSPTGFLHLGSLRTALFNYLLAKKTGGQFILRIEDTDQIRTIIHAETAIFRDLQWAGLQWDEGPEVGGPYGPYRQSERTALYREHANKLLDSGHAYRCFCSVQRLKELAEARHKLGLPTDYDRTCANIPKEESDDRAHKGESHVVRLRVPDVYPEYEDLVYTTFKPLHQGRRAADAFEDPILLKSDSHPTYHLANVVDDHHMKITHVIRGSEWMPSTPKHVALYQAFGWTPPEFAHVGLLVDEQGNKLSKRSGDIGIRSFREQEALPEALVNFAALLGWSHQDKSDVMDLQELVQKFNLNFTRGNTIVTFGKLRFLQRSHAAKRIEESGDAMKEIVDNMVVALEDKYSADLAEILGKQDISLRDYVTKILKLAPTRFYNSEHFISQMSYLFRRPPVSPLTQTSEGITGSIAAAAKHRFSEVPWYGWKRANLDKKFGEIMLALNPEVSVDTPDAPQSTERKNVKRKEVWHYLRAVLTGEEQGLGVYDVMTLLGREECLRRLGVEQGRGK</sequence>
<feature type="domain" description="Glutamyl/glutaminyl-tRNA synthetase class Ib catalytic" evidence="12">
    <location>
        <begin position="57"/>
        <end position="362"/>
    </location>
</feature>
<evidence type="ECO:0000256" key="8">
    <source>
        <dbReference type="ARBA" id="ARBA00023146"/>
    </source>
</evidence>
<name>A0A9P4JPM9_9PLEO</name>
<comment type="similarity">
    <text evidence="2">Belongs to the class-I aminoacyl-tRNA synthetase family. Glutamate--tRNA ligase type 1 subfamily.</text>
</comment>
<dbReference type="NCBIfam" id="TIGR00464">
    <property type="entry name" value="gltX_bact"/>
    <property type="match status" value="1"/>
</dbReference>
<keyword evidence="15" id="KW-1185">Reference proteome</keyword>
<dbReference type="OrthoDB" id="428822at2759"/>
<evidence type="ECO:0000256" key="7">
    <source>
        <dbReference type="ARBA" id="ARBA00022917"/>
    </source>
</evidence>
<dbReference type="GO" id="GO:0008270">
    <property type="term" value="F:zinc ion binding"/>
    <property type="evidence" value="ECO:0007669"/>
    <property type="project" value="InterPro"/>
</dbReference>
<evidence type="ECO:0000313" key="15">
    <source>
        <dbReference type="Proteomes" id="UP000799536"/>
    </source>
</evidence>
<dbReference type="Pfam" id="PF00749">
    <property type="entry name" value="tRNA-synt_1c"/>
    <property type="match status" value="1"/>
</dbReference>
<dbReference type="InterPro" id="IPR004527">
    <property type="entry name" value="Glu-tRNA-ligase_bac/mito"/>
</dbReference>
<dbReference type="SUPFAM" id="SSF48163">
    <property type="entry name" value="An anticodon-binding domain of class I aminoacyl-tRNA synthetases"/>
    <property type="match status" value="1"/>
</dbReference>
<evidence type="ECO:0000256" key="2">
    <source>
        <dbReference type="ARBA" id="ARBA00007894"/>
    </source>
</evidence>
<dbReference type="EMBL" id="ML993908">
    <property type="protein sequence ID" value="KAF2203251.1"/>
    <property type="molecule type" value="Genomic_DNA"/>
</dbReference>
<evidence type="ECO:0000256" key="3">
    <source>
        <dbReference type="ARBA" id="ARBA00012835"/>
    </source>
</evidence>
<accession>A0A9P4JPM9</accession>